<proteinExistence type="predicted"/>
<name>A0A1H6BCN8_9EURY</name>
<keyword evidence="3" id="KW-1185">Reference proteome</keyword>
<reference evidence="2 3" key="1">
    <citation type="submission" date="2016-10" db="EMBL/GenBank/DDBJ databases">
        <authorList>
            <person name="de Groot N.N."/>
        </authorList>
    </citation>
    <scope>NUCLEOTIDE SEQUENCE [LARGE SCALE GENOMIC DNA]</scope>
    <source>
        <strain evidence="2 3">CGMCC 1.10331</strain>
    </source>
</reference>
<organism evidence="2 3">
    <name type="scientific">Halobellus limi</name>
    <dbReference type="NCBI Taxonomy" id="699433"/>
    <lineage>
        <taxon>Archaea</taxon>
        <taxon>Methanobacteriati</taxon>
        <taxon>Methanobacteriota</taxon>
        <taxon>Stenosarchaea group</taxon>
        <taxon>Halobacteria</taxon>
        <taxon>Halobacteriales</taxon>
        <taxon>Haloferacaceae</taxon>
        <taxon>Halobellus</taxon>
    </lineage>
</organism>
<feature type="region of interest" description="Disordered" evidence="1">
    <location>
        <begin position="19"/>
        <end position="41"/>
    </location>
</feature>
<evidence type="ECO:0000256" key="1">
    <source>
        <dbReference type="SAM" id="MobiDB-lite"/>
    </source>
</evidence>
<evidence type="ECO:0000313" key="2">
    <source>
        <dbReference type="EMBL" id="SEG58559.1"/>
    </source>
</evidence>
<sequence length="41" mass="4384">MMRVMRRLGLSGWDRDAVTGTVDGAPTEPVLGARTPEVSVV</sequence>
<dbReference type="Proteomes" id="UP000236740">
    <property type="component" value="Unassembled WGS sequence"/>
</dbReference>
<dbReference type="AlphaFoldDB" id="A0A1H6BCN8"/>
<evidence type="ECO:0000313" key="3">
    <source>
        <dbReference type="Proteomes" id="UP000236740"/>
    </source>
</evidence>
<accession>A0A1H6BCN8</accession>
<gene>
    <name evidence="2" type="ORF">SAMN04488133_2764</name>
</gene>
<dbReference type="EMBL" id="FNVN01000004">
    <property type="protein sequence ID" value="SEG58559.1"/>
    <property type="molecule type" value="Genomic_DNA"/>
</dbReference>
<protein>
    <submittedName>
        <fullName evidence="2">Uncharacterized protein</fullName>
    </submittedName>
</protein>